<proteinExistence type="predicted"/>
<comment type="caution">
    <text evidence="2">The sequence shown here is derived from an EMBL/GenBank/DDBJ whole genome shotgun (WGS) entry which is preliminary data.</text>
</comment>
<feature type="compositionally biased region" description="Basic and acidic residues" evidence="1">
    <location>
        <begin position="203"/>
        <end position="212"/>
    </location>
</feature>
<name>A0A511MJ11_9NOCA</name>
<reference evidence="2 3" key="1">
    <citation type="submission" date="2019-07" db="EMBL/GenBank/DDBJ databases">
        <title>Whole genome shotgun sequence of Nocardia ninae NBRC 108245.</title>
        <authorList>
            <person name="Hosoyama A."/>
            <person name="Uohara A."/>
            <person name="Ohji S."/>
            <person name="Ichikawa N."/>
        </authorList>
    </citation>
    <scope>NUCLEOTIDE SEQUENCE [LARGE SCALE GENOMIC DNA]</scope>
    <source>
        <strain evidence="2 3">NBRC 108245</strain>
    </source>
</reference>
<evidence type="ECO:0000313" key="3">
    <source>
        <dbReference type="Proteomes" id="UP000321424"/>
    </source>
</evidence>
<sequence length="212" mass="23345">MPDDRPVYTVYGLSPDRPIAVSLPPVEATGGQPLPDAGPFLRVCAGVAEPSTALLRCVRELVGMWRYAYQQQPQDKTELDKLLNLAVYMLDHEASGHTKMIVPEPDSLISPSSYGDWAAWLVWKYVLYALRRQDPAHADRDAAELLWCIEAFNHLVADVRAGRVRLPEAAGVFPPKPVSPDSPGSDTATTRPAASDNNPSHRSPADRESQHR</sequence>
<dbReference type="Proteomes" id="UP000321424">
    <property type="component" value="Unassembled WGS sequence"/>
</dbReference>
<accession>A0A511MJ11</accession>
<dbReference type="AlphaFoldDB" id="A0A511MJ11"/>
<protein>
    <submittedName>
        <fullName evidence="2">Uncharacterized protein</fullName>
    </submittedName>
</protein>
<dbReference type="EMBL" id="BJXA01000032">
    <property type="protein sequence ID" value="GEM40077.1"/>
    <property type="molecule type" value="Genomic_DNA"/>
</dbReference>
<evidence type="ECO:0000313" key="2">
    <source>
        <dbReference type="EMBL" id="GEM40077.1"/>
    </source>
</evidence>
<organism evidence="2 3">
    <name type="scientific">Nocardia ninae NBRC 108245</name>
    <dbReference type="NCBI Taxonomy" id="1210091"/>
    <lineage>
        <taxon>Bacteria</taxon>
        <taxon>Bacillati</taxon>
        <taxon>Actinomycetota</taxon>
        <taxon>Actinomycetes</taxon>
        <taxon>Mycobacteriales</taxon>
        <taxon>Nocardiaceae</taxon>
        <taxon>Nocardia</taxon>
    </lineage>
</organism>
<evidence type="ECO:0000256" key="1">
    <source>
        <dbReference type="SAM" id="MobiDB-lite"/>
    </source>
</evidence>
<feature type="region of interest" description="Disordered" evidence="1">
    <location>
        <begin position="170"/>
        <end position="212"/>
    </location>
</feature>
<gene>
    <name evidence="2" type="ORF">NN4_45960</name>
</gene>
<keyword evidence="3" id="KW-1185">Reference proteome</keyword>
<feature type="compositionally biased region" description="Polar residues" evidence="1">
    <location>
        <begin position="182"/>
        <end position="201"/>
    </location>
</feature>